<protein>
    <submittedName>
        <fullName evidence="1">PIN domain nuclease of toxin-antitoxin system</fullName>
    </submittedName>
</protein>
<dbReference type="EMBL" id="JACIJF010000013">
    <property type="protein sequence ID" value="MBB5712117.1"/>
    <property type="molecule type" value="Genomic_DNA"/>
</dbReference>
<reference evidence="1 2" key="1">
    <citation type="submission" date="2020-08" db="EMBL/GenBank/DDBJ databases">
        <title>Genomic Encyclopedia of Type Strains, Phase IV (KMG-IV): sequencing the most valuable type-strain genomes for metagenomic binning, comparative biology and taxonomic classification.</title>
        <authorList>
            <person name="Goeker M."/>
        </authorList>
    </citation>
    <scope>NUCLEOTIDE SEQUENCE [LARGE SCALE GENOMIC DNA]</scope>
    <source>
        <strain evidence="1 2">DSM 26736</strain>
    </source>
</reference>
<dbReference type="Proteomes" id="UP000527143">
    <property type="component" value="Unassembled WGS sequence"/>
</dbReference>
<comment type="caution">
    <text evidence="1">The sequence shown here is derived from an EMBL/GenBank/DDBJ whole genome shotgun (WGS) entry which is preliminary data.</text>
</comment>
<name>A0A840YF89_9SPHN</name>
<dbReference type="Gene3D" id="3.40.50.1010">
    <property type="entry name" value="5'-nuclease"/>
    <property type="match status" value="1"/>
</dbReference>
<dbReference type="RefSeq" id="WP_184090127.1">
    <property type="nucleotide sequence ID" value="NZ_JACIJF010000013.1"/>
</dbReference>
<dbReference type="AlphaFoldDB" id="A0A840YF89"/>
<proteinExistence type="predicted"/>
<evidence type="ECO:0000313" key="1">
    <source>
        <dbReference type="EMBL" id="MBB5712117.1"/>
    </source>
</evidence>
<accession>A0A840YF89</accession>
<gene>
    <name evidence="1" type="ORF">FHT02_003374</name>
</gene>
<evidence type="ECO:0000313" key="2">
    <source>
        <dbReference type="Proteomes" id="UP000527143"/>
    </source>
</evidence>
<sequence>MSRVFDASAVVALLNSEKGAAKAASLVSGSSLSAVYAIEVQQKLIDAGMEATDTEEMLQSLGLAIVAFDALQASVAASLRHLRASIGCLWQAVPVSLFHACLDCRRCTR</sequence>
<keyword evidence="2" id="KW-1185">Reference proteome</keyword>
<organism evidence="1 2">
    <name type="scientific">Sphingomonas xinjiangensis</name>
    <dbReference type="NCBI Taxonomy" id="643568"/>
    <lineage>
        <taxon>Bacteria</taxon>
        <taxon>Pseudomonadati</taxon>
        <taxon>Pseudomonadota</taxon>
        <taxon>Alphaproteobacteria</taxon>
        <taxon>Sphingomonadales</taxon>
        <taxon>Sphingomonadaceae</taxon>
        <taxon>Sphingomonas</taxon>
    </lineage>
</organism>